<name>A0ABZ1U8N0_9ACTN</name>
<comment type="similarity">
    <text evidence="1 4">Belongs to the acetyltransferase Eis family.</text>
</comment>
<feature type="active site" description="Proton donor" evidence="4">
    <location>
        <position position="124"/>
    </location>
</feature>
<feature type="active site" description="Proton acceptor; via carboxylate" evidence="4">
    <location>
        <position position="409"/>
    </location>
</feature>
<accession>A0ABZ1U8N0</accession>
<proteinExistence type="inferred from homology"/>
<gene>
    <name evidence="6" type="ORF">OHA16_29975</name>
</gene>
<feature type="domain" description="N-acetyltransferase" evidence="5">
    <location>
        <begin position="1"/>
        <end position="182"/>
    </location>
</feature>
<evidence type="ECO:0000259" key="5">
    <source>
        <dbReference type="PROSITE" id="PS51186"/>
    </source>
</evidence>
<dbReference type="Gene3D" id="3.30.1050.10">
    <property type="entry name" value="SCP2 sterol-binding domain"/>
    <property type="match status" value="1"/>
</dbReference>
<dbReference type="InterPro" id="IPR051554">
    <property type="entry name" value="Acetyltransferase_Eis"/>
</dbReference>
<dbReference type="NCBIfam" id="NF002367">
    <property type="entry name" value="PRK01346.1-4"/>
    <property type="match status" value="1"/>
</dbReference>
<dbReference type="InterPro" id="IPR000182">
    <property type="entry name" value="GNAT_dom"/>
</dbReference>
<keyword evidence="7" id="KW-1185">Reference proteome</keyword>
<dbReference type="Pfam" id="PF13530">
    <property type="entry name" value="SCP2_2"/>
    <property type="match status" value="1"/>
</dbReference>
<feature type="binding site" evidence="4">
    <location>
        <begin position="83"/>
        <end position="85"/>
    </location>
    <ligand>
        <name>acetyl-CoA</name>
        <dbReference type="ChEBI" id="CHEBI:57288"/>
    </ligand>
</feature>
<comment type="subunit">
    <text evidence="4">Homohexamer; trimer of dimers.</text>
</comment>
<dbReference type="RefSeq" id="WP_328957408.1">
    <property type="nucleotide sequence ID" value="NZ_CP108110.1"/>
</dbReference>
<dbReference type="SUPFAM" id="SSF55729">
    <property type="entry name" value="Acyl-CoA N-acyltransferases (Nat)"/>
    <property type="match status" value="1"/>
</dbReference>
<evidence type="ECO:0000256" key="1">
    <source>
        <dbReference type="ARBA" id="ARBA00009213"/>
    </source>
</evidence>
<dbReference type="SUPFAM" id="SSF55718">
    <property type="entry name" value="SCP-like"/>
    <property type="match status" value="1"/>
</dbReference>
<sequence length="409" mass="44958">MEIRATTEQDREAFVATMNSAFGLFPGPTTEDGGGAWWSAFELDRGLVAVADDGRPVGTAAAYTFELTLPGGAVVPVSGVTAVGVAPTHRRRGALTAMMRRQLADIRERGEFLSVLLASEAVIYRRFGYGPATWTNRLTVPRRRADLITPRAGGEDTGTVELLRSDDCQEILEDVYNRYRLAQPGALSRPHRWWALRAGQPPISPAPRYIVLHRDAAGVPDGYASYALGDLDRVTKTSILTVDEVIAVDDEVFTTLARTVLGHDLIGQVVFKHVPAWHPLRWQLEDIRSGETSAEEDWLWVRLLDVPRALAARGWIADGELVLDVDDAFLGERNRYLLTVRDGKAECVETEREPDLTLDVSDLGSIYLGGATPSTLVRAGRIQAHQAGAAAVADTLFRTEQPPHCLHWF</sequence>
<dbReference type="Pfam" id="PF17668">
    <property type="entry name" value="Acetyltransf_17"/>
    <property type="match status" value="1"/>
</dbReference>
<dbReference type="EMBL" id="CP108110">
    <property type="protein sequence ID" value="WUQ86820.1"/>
    <property type="molecule type" value="Genomic_DNA"/>
</dbReference>
<evidence type="ECO:0000256" key="4">
    <source>
        <dbReference type="HAMAP-Rule" id="MF_01812"/>
    </source>
</evidence>
<evidence type="ECO:0000256" key="3">
    <source>
        <dbReference type="ARBA" id="ARBA00023315"/>
    </source>
</evidence>
<dbReference type="PANTHER" id="PTHR37817">
    <property type="entry name" value="N-ACETYLTRANSFERASE EIS"/>
    <property type="match status" value="1"/>
</dbReference>
<evidence type="ECO:0000313" key="7">
    <source>
        <dbReference type="Proteomes" id="UP001432222"/>
    </source>
</evidence>
<protein>
    <submittedName>
        <fullName evidence="6">GNAT family N-acetyltransferase</fullName>
    </submittedName>
</protein>
<keyword evidence="3 4" id="KW-0012">Acyltransferase</keyword>
<keyword evidence="2 4" id="KW-0808">Transferase</keyword>
<dbReference type="InterPro" id="IPR016181">
    <property type="entry name" value="Acyl_CoA_acyltransferase"/>
</dbReference>
<dbReference type="Proteomes" id="UP001432222">
    <property type="component" value="Chromosome"/>
</dbReference>
<dbReference type="InterPro" id="IPR025559">
    <property type="entry name" value="Eis_dom"/>
</dbReference>
<organism evidence="6 7">
    <name type="scientific">Kitasatospora purpeofusca</name>
    <dbReference type="NCBI Taxonomy" id="67352"/>
    <lineage>
        <taxon>Bacteria</taxon>
        <taxon>Bacillati</taxon>
        <taxon>Actinomycetota</taxon>
        <taxon>Actinomycetes</taxon>
        <taxon>Kitasatosporales</taxon>
        <taxon>Streptomycetaceae</taxon>
        <taxon>Kitasatospora</taxon>
    </lineage>
</organism>
<dbReference type="InterPro" id="IPR041380">
    <property type="entry name" value="Acetyltransf_17"/>
</dbReference>
<dbReference type="CDD" id="cd04301">
    <property type="entry name" value="NAT_SF"/>
    <property type="match status" value="1"/>
</dbReference>
<feature type="binding site" evidence="4">
    <location>
        <begin position="119"/>
        <end position="120"/>
    </location>
    <ligand>
        <name>acetyl-CoA</name>
        <dbReference type="ChEBI" id="CHEBI:57288"/>
    </ligand>
</feature>
<dbReference type="InterPro" id="IPR022902">
    <property type="entry name" value="NAcTrfase_Eis"/>
</dbReference>
<dbReference type="Gene3D" id="3.40.630.30">
    <property type="match status" value="2"/>
</dbReference>
<dbReference type="InterPro" id="IPR036527">
    <property type="entry name" value="SCP2_sterol-bd_dom_sf"/>
</dbReference>
<dbReference type="PANTHER" id="PTHR37817:SF1">
    <property type="entry name" value="N-ACETYLTRANSFERASE EIS"/>
    <property type="match status" value="1"/>
</dbReference>
<feature type="binding site" evidence="4">
    <location>
        <begin position="91"/>
        <end position="96"/>
    </location>
    <ligand>
        <name>acetyl-CoA</name>
        <dbReference type="ChEBI" id="CHEBI:57288"/>
    </ligand>
</feature>
<reference evidence="6" key="1">
    <citation type="submission" date="2022-10" db="EMBL/GenBank/DDBJ databases">
        <title>The complete genomes of actinobacterial strains from the NBC collection.</title>
        <authorList>
            <person name="Joergensen T.S."/>
            <person name="Alvarez Arevalo M."/>
            <person name="Sterndorff E.B."/>
            <person name="Faurdal D."/>
            <person name="Vuksanovic O."/>
            <person name="Mourched A.-S."/>
            <person name="Charusanti P."/>
            <person name="Shaw S."/>
            <person name="Blin K."/>
            <person name="Weber T."/>
        </authorList>
    </citation>
    <scope>NUCLEOTIDE SEQUENCE</scope>
    <source>
        <strain evidence="6">NBC_00222</strain>
    </source>
</reference>
<evidence type="ECO:0000313" key="6">
    <source>
        <dbReference type="EMBL" id="WUQ86820.1"/>
    </source>
</evidence>
<dbReference type="Pfam" id="PF13527">
    <property type="entry name" value="Acetyltransf_9"/>
    <property type="match status" value="1"/>
</dbReference>
<dbReference type="PROSITE" id="PS51186">
    <property type="entry name" value="GNAT"/>
    <property type="match status" value="1"/>
</dbReference>
<dbReference type="HAMAP" id="MF_01812">
    <property type="entry name" value="Eis"/>
    <property type="match status" value="1"/>
</dbReference>
<evidence type="ECO:0000256" key="2">
    <source>
        <dbReference type="ARBA" id="ARBA00022679"/>
    </source>
</evidence>